<comment type="function">
    <text evidence="4">Catalyzes the NADPH-dependent reduction of ketopantoate into pantoic acid.</text>
</comment>
<dbReference type="InterPro" id="IPR013752">
    <property type="entry name" value="KPA_reductase"/>
</dbReference>
<comment type="pathway">
    <text evidence="4">Cofactor biosynthesis; (R)-pantothenate biosynthesis; (R)-pantoate from 3-methyl-2-oxobutanoate: step 2/2.</text>
</comment>
<dbReference type="InterPro" id="IPR008927">
    <property type="entry name" value="6-PGluconate_DH-like_C_sf"/>
</dbReference>
<dbReference type="PANTHER" id="PTHR21708">
    <property type="entry name" value="PROBABLE 2-DEHYDROPANTOATE 2-REDUCTASE"/>
    <property type="match status" value="1"/>
</dbReference>
<dbReference type="InterPro" id="IPR036291">
    <property type="entry name" value="NAD(P)-bd_dom_sf"/>
</dbReference>
<evidence type="ECO:0000256" key="2">
    <source>
        <dbReference type="ARBA" id="ARBA00022857"/>
    </source>
</evidence>
<comment type="catalytic activity">
    <reaction evidence="4">
        <text>(R)-pantoate + NADP(+) = 2-dehydropantoate + NADPH + H(+)</text>
        <dbReference type="Rhea" id="RHEA:16233"/>
        <dbReference type="ChEBI" id="CHEBI:11561"/>
        <dbReference type="ChEBI" id="CHEBI:15378"/>
        <dbReference type="ChEBI" id="CHEBI:15980"/>
        <dbReference type="ChEBI" id="CHEBI:57783"/>
        <dbReference type="ChEBI" id="CHEBI:58349"/>
        <dbReference type="EC" id="1.1.1.169"/>
    </reaction>
</comment>
<keyword evidence="8" id="KW-1185">Reference proteome</keyword>
<feature type="domain" description="Ketopantoate reductase N-terminal" evidence="5">
    <location>
        <begin position="8"/>
        <end position="150"/>
    </location>
</feature>
<reference evidence="7 8" key="1">
    <citation type="submission" date="2020-08" db="EMBL/GenBank/DDBJ databases">
        <title>Genome public.</title>
        <authorList>
            <person name="Liu C."/>
            <person name="Sun Q."/>
        </authorList>
    </citation>
    <scope>NUCLEOTIDE SEQUENCE [LARGE SCALE GENOMIC DNA]</scope>
    <source>
        <strain evidence="7 8">NSJ-7</strain>
    </source>
</reference>
<dbReference type="InterPro" id="IPR003710">
    <property type="entry name" value="ApbA"/>
</dbReference>
<sequence length="317" mass="35510">MREIKKAALIGLGAIGGFAAPGLCKALGSENFCVIAGGERRMRLERDGVIINGKQWKFQTAEPSWESRPADLIILSVKYTALDQAIEDIRNQVGEHTVIMSLLNGVESEERIKAAYPDNEVLYSVIRVPALHHGNEISFPVGAGKISFGQAYNDTLSETVCSVRDVFEKGKIPYEVPKDMLRNMWHKFMTNVSENQSAAILRVPYGIWTISEDANELREQAAREVIAIAGKKGIHLTEEDLLEHRTYFESAPFYGKPSTLQDIEAGRKTEVEMFAGAVIRMGKELGIPTPYNQMFYHCIKTLETWNDHQPDHKQDDA</sequence>
<dbReference type="Pfam" id="PF02558">
    <property type="entry name" value="ApbA"/>
    <property type="match status" value="1"/>
</dbReference>
<protein>
    <recommendedName>
        <fullName evidence="4">2-dehydropantoate 2-reductase</fullName>
        <ecNumber evidence="4">1.1.1.169</ecNumber>
    </recommendedName>
    <alternativeName>
        <fullName evidence="4">Ketopantoate reductase</fullName>
    </alternativeName>
</protein>
<feature type="domain" description="Ketopantoate reductase C-terminal" evidence="6">
    <location>
        <begin position="179"/>
        <end position="303"/>
    </location>
</feature>
<accession>A0ABR7FS79</accession>
<dbReference type="SUPFAM" id="SSF48179">
    <property type="entry name" value="6-phosphogluconate dehydrogenase C-terminal domain-like"/>
    <property type="match status" value="1"/>
</dbReference>
<keyword evidence="4" id="KW-0566">Pantothenate biosynthesis</keyword>
<evidence type="ECO:0000256" key="1">
    <source>
        <dbReference type="ARBA" id="ARBA00007870"/>
    </source>
</evidence>
<comment type="caution">
    <text evidence="7">The sequence shown here is derived from an EMBL/GenBank/DDBJ whole genome shotgun (WGS) entry which is preliminary data.</text>
</comment>
<evidence type="ECO:0000256" key="3">
    <source>
        <dbReference type="ARBA" id="ARBA00023002"/>
    </source>
</evidence>
<dbReference type="InterPro" id="IPR013332">
    <property type="entry name" value="KPR_N"/>
</dbReference>
<evidence type="ECO:0000259" key="6">
    <source>
        <dbReference type="Pfam" id="PF08546"/>
    </source>
</evidence>
<dbReference type="InterPro" id="IPR051402">
    <property type="entry name" value="KPR-Related"/>
</dbReference>
<dbReference type="RefSeq" id="WP_024728711.1">
    <property type="nucleotide sequence ID" value="NZ_JACOOS010000012.1"/>
</dbReference>
<name>A0ABR7FS79_9FIRM</name>
<dbReference type="Pfam" id="PF08546">
    <property type="entry name" value="ApbA_C"/>
    <property type="match status" value="1"/>
</dbReference>
<dbReference type="InterPro" id="IPR013328">
    <property type="entry name" value="6PGD_dom2"/>
</dbReference>
<proteinExistence type="inferred from homology"/>
<evidence type="ECO:0000259" key="5">
    <source>
        <dbReference type="Pfam" id="PF02558"/>
    </source>
</evidence>
<evidence type="ECO:0000313" key="8">
    <source>
        <dbReference type="Proteomes" id="UP000635828"/>
    </source>
</evidence>
<gene>
    <name evidence="7" type="ORF">H8S22_10690</name>
</gene>
<evidence type="ECO:0000313" key="7">
    <source>
        <dbReference type="EMBL" id="MBC5678053.1"/>
    </source>
</evidence>
<comment type="similarity">
    <text evidence="1 4">Belongs to the ketopantoate reductase family.</text>
</comment>
<dbReference type="Proteomes" id="UP000635828">
    <property type="component" value="Unassembled WGS sequence"/>
</dbReference>
<evidence type="ECO:0000256" key="4">
    <source>
        <dbReference type="RuleBase" id="RU362068"/>
    </source>
</evidence>
<dbReference type="Gene3D" id="3.40.50.720">
    <property type="entry name" value="NAD(P)-binding Rossmann-like Domain"/>
    <property type="match status" value="1"/>
</dbReference>
<dbReference type="EMBL" id="JACOOS010000012">
    <property type="protein sequence ID" value="MBC5678053.1"/>
    <property type="molecule type" value="Genomic_DNA"/>
</dbReference>
<keyword evidence="3 4" id="KW-0560">Oxidoreductase</keyword>
<organism evidence="7 8">
    <name type="scientific">Anaerostipes hominis</name>
    <name type="common">ex Liu et al. 2021</name>
    <dbReference type="NCBI Taxonomy" id="2763018"/>
    <lineage>
        <taxon>Bacteria</taxon>
        <taxon>Bacillati</taxon>
        <taxon>Bacillota</taxon>
        <taxon>Clostridia</taxon>
        <taxon>Lachnospirales</taxon>
        <taxon>Lachnospiraceae</taxon>
        <taxon>Anaerostipes</taxon>
    </lineage>
</organism>
<dbReference type="SUPFAM" id="SSF51735">
    <property type="entry name" value="NAD(P)-binding Rossmann-fold domains"/>
    <property type="match status" value="1"/>
</dbReference>
<dbReference type="Gene3D" id="1.10.1040.10">
    <property type="entry name" value="N-(1-d-carboxylethyl)-l-norvaline Dehydrogenase, domain 2"/>
    <property type="match status" value="1"/>
</dbReference>
<dbReference type="PANTHER" id="PTHR21708:SF26">
    <property type="entry name" value="2-DEHYDROPANTOATE 2-REDUCTASE"/>
    <property type="match status" value="1"/>
</dbReference>
<dbReference type="NCBIfam" id="TIGR00745">
    <property type="entry name" value="apbA_panE"/>
    <property type="match status" value="1"/>
</dbReference>
<keyword evidence="2 4" id="KW-0521">NADP</keyword>
<dbReference type="EC" id="1.1.1.169" evidence="4"/>